<gene>
    <name evidence="1" type="ORF">GCM10023116_15190</name>
</gene>
<comment type="caution">
    <text evidence="1">The sequence shown here is derived from an EMBL/GenBank/DDBJ whole genome shotgun (WGS) entry which is preliminary data.</text>
</comment>
<dbReference type="EMBL" id="BAABFL010000127">
    <property type="protein sequence ID" value="GAA4649245.1"/>
    <property type="molecule type" value="Genomic_DNA"/>
</dbReference>
<organism evidence="1 2">
    <name type="scientific">Kistimonas scapharcae</name>
    <dbReference type="NCBI Taxonomy" id="1036133"/>
    <lineage>
        <taxon>Bacteria</taxon>
        <taxon>Pseudomonadati</taxon>
        <taxon>Pseudomonadota</taxon>
        <taxon>Gammaproteobacteria</taxon>
        <taxon>Oceanospirillales</taxon>
        <taxon>Endozoicomonadaceae</taxon>
        <taxon>Kistimonas</taxon>
    </lineage>
</organism>
<dbReference type="Proteomes" id="UP001500604">
    <property type="component" value="Unassembled WGS sequence"/>
</dbReference>
<evidence type="ECO:0000313" key="1">
    <source>
        <dbReference type="EMBL" id="GAA4649245.1"/>
    </source>
</evidence>
<evidence type="ECO:0000313" key="2">
    <source>
        <dbReference type="Proteomes" id="UP001500604"/>
    </source>
</evidence>
<proteinExistence type="predicted"/>
<sequence length="89" mass="10413">MIKPDVDMQDIYSKCKQVELYAECIQQKRLFDLTNQISRSSDMHSHKRLEENLQQYLNVYGAKNDDQMLQTLLMHCLKIIKGPNGPLNT</sequence>
<reference evidence="2" key="1">
    <citation type="journal article" date="2019" name="Int. J. Syst. Evol. Microbiol.">
        <title>The Global Catalogue of Microorganisms (GCM) 10K type strain sequencing project: providing services to taxonomists for standard genome sequencing and annotation.</title>
        <authorList>
            <consortium name="The Broad Institute Genomics Platform"/>
            <consortium name="The Broad Institute Genome Sequencing Center for Infectious Disease"/>
            <person name="Wu L."/>
            <person name="Ma J."/>
        </authorList>
    </citation>
    <scope>NUCLEOTIDE SEQUENCE [LARGE SCALE GENOMIC DNA]</scope>
    <source>
        <strain evidence="2">JCM 17805</strain>
    </source>
</reference>
<accession>A0ABP8UZG7</accession>
<name>A0ABP8UZG7_9GAMM</name>
<protein>
    <submittedName>
        <fullName evidence="1">Uncharacterized protein</fullName>
    </submittedName>
</protein>
<keyword evidence="2" id="KW-1185">Reference proteome</keyword>